<evidence type="ECO:0000256" key="1">
    <source>
        <dbReference type="SAM" id="MobiDB-lite"/>
    </source>
</evidence>
<feature type="compositionally biased region" description="Acidic residues" evidence="1">
    <location>
        <begin position="1095"/>
        <end position="1106"/>
    </location>
</feature>
<dbReference type="Gene3D" id="1.10.555.10">
    <property type="entry name" value="Rho GTPase activation protein"/>
    <property type="match status" value="1"/>
</dbReference>
<dbReference type="OrthoDB" id="3362494at2759"/>
<feature type="region of interest" description="Disordered" evidence="1">
    <location>
        <begin position="680"/>
        <end position="722"/>
    </location>
</feature>
<name>A0A371D0D5_9APHY</name>
<sequence>MAAFLSKVFPRKKDKDATSKRNSASSLLEGKFEAVSPTVSPSAAQFSEAAQRLKDRGQDKDKDKEGGFSLFRPKSRPISPPPDTRKTVSDAPHLTLNLPVPKEERSRALGVVFEADPNDTSTLPENVVGQRRLNPLEALLLVKACSTAVIDHGGLETLGVMHPFWYSASPEVQRKLISLFILSLASKSPITTLSPSTTSAISDFNTELGYTRSPHDIAAVLRWALRHVRLEGDSFGRTTEPWKWYQTFVEAERASSFPPTAFTDSLVPQLPPSHHQLLVATLEIVSSLASHAERNGVSGSKLSKFLGLWLLTTKRAEEGEDWPSFYSRWERAGRVLEHLSLAYIRDEMVRKKMPLRLTELVKGYPYHNRSPSTDTTATADNDLLPRPRFSTRQYDALFVRVDTELPDAKTAKPKPHPLRLISEALKSDVELTDAQYKGVWEAIRNAALTSDEPEPILMHVDGFPSLSRIFADETTRLLSYVPAEVSASTAPTVPTIRLPRPPRRRSSSLNSPTQPQANGNSKTSTNGSASRNPTSTTSPSSPGSPKEWTDFSSGGFGESALGKDFAKTLRDKDVEVTAPPSVEHKTSRRRKPSPRRSSVDSPARESTTRAADLASPNSLKSKSTIVSPLKLDEAFIDFWSDALTDPLIASDWPNFVVAQLKAIPGAEIDGKPVGWLVLEQRFHSPPPPPATSQESIVSPSTTRRPSSPKPSVRSELSQRRVSSTLSAMKRRFTFANSSQTIAGVAEKAGSKPPARKPVKGLRIGEMGEILPDVEEKPEEKVAAKKEEPKAKEKVEPAPVAKLAEEPKAAEEPKPAAPLSVEPQKAPEPELAQEVAAPPAVAASFDLSSPTDALSPLTPTAEDFPAVPVVGGLLAAAPLATPDAVEPIKTEDAVFEEKPVIDVPEEAATVPADTTVDAPEEKALPPAPEQVVLTGETPGPQVALSTSEPAALADLSAKVNEIVQEAASPEPDAAEPVFEVSPVDTRMTEVIHEPVHIEDVAPAAEEAAREPEAAPVEPEPAALEEAEPEATVQVVEEAPAPVEEVEEVPVVEEAKANEPAVPAQVTEPARASVAAAEPDIVSAEVAEPAAKPAVPEPEEVPVVDEVSEPAPVVEEAPATEPEPEPVVEEAPVPEAERETVTVEEAPAVEEASAAETEAPAEEPAAPVEEVEEEAPVVEETAAIEKPAAVPTESTLALVPEPEQAAKNAHEEPAPAAAEPEIAAPEVAEKPGHDETHAESGAPTEEAAAPVPEETEAEASVDAFEEPTAPAVATGEEPVGEDKHENGAAQAEAKPAT</sequence>
<feature type="region of interest" description="Disordered" evidence="1">
    <location>
        <begin position="1"/>
        <end position="92"/>
    </location>
</feature>
<feature type="compositionally biased region" description="Polar residues" evidence="1">
    <location>
        <begin position="513"/>
        <end position="532"/>
    </location>
</feature>
<feature type="compositionally biased region" description="Basic and acidic residues" evidence="1">
    <location>
        <begin position="1225"/>
        <end position="1236"/>
    </location>
</feature>
<feature type="compositionally biased region" description="Low complexity" evidence="1">
    <location>
        <begin position="695"/>
        <end position="714"/>
    </location>
</feature>
<feature type="region of interest" description="Disordered" evidence="1">
    <location>
        <begin position="895"/>
        <end position="944"/>
    </location>
</feature>
<organism evidence="3 4">
    <name type="scientific">Lentinus brumalis</name>
    <dbReference type="NCBI Taxonomy" id="2498619"/>
    <lineage>
        <taxon>Eukaryota</taxon>
        <taxon>Fungi</taxon>
        <taxon>Dikarya</taxon>
        <taxon>Basidiomycota</taxon>
        <taxon>Agaricomycotina</taxon>
        <taxon>Agaricomycetes</taxon>
        <taxon>Polyporales</taxon>
        <taxon>Polyporaceae</taxon>
        <taxon>Lentinus</taxon>
    </lineage>
</organism>
<evidence type="ECO:0000313" key="4">
    <source>
        <dbReference type="Proteomes" id="UP000256964"/>
    </source>
</evidence>
<reference evidence="3 4" key="1">
    <citation type="journal article" date="2018" name="Biotechnol. Biofuels">
        <title>Integrative visual omics of the white-rot fungus Polyporus brumalis exposes the biotechnological potential of its oxidative enzymes for delignifying raw plant biomass.</title>
        <authorList>
            <person name="Miyauchi S."/>
            <person name="Rancon A."/>
            <person name="Drula E."/>
            <person name="Hage H."/>
            <person name="Chaduli D."/>
            <person name="Favel A."/>
            <person name="Grisel S."/>
            <person name="Henrissat B."/>
            <person name="Herpoel-Gimbert I."/>
            <person name="Ruiz-Duenas F.J."/>
            <person name="Chevret D."/>
            <person name="Hainaut M."/>
            <person name="Lin J."/>
            <person name="Wang M."/>
            <person name="Pangilinan J."/>
            <person name="Lipzen A."/>
            <person name="Lesage-Meessen L."/>
            <person name="Navarro D."/>
            <person name="Riley R."/>
            <person name="Grigoriev I.V."/>
            <person name="Zhou S."/>
            <person name="Raouche S."/>
            <person name="Rosso M.N."/>
        </authorList>
    </citation>
    <scope>NUCLEOTIDE SEQUENCE [LARGE SCALE GENOMIC DNA]</scope>
    <source>
        <strain evidence="3 4">BRFM 1820</strain>
    </source>
</reference>
<keyword evidence="4" id="KW-1185">Reference proteome</keyword>
<dbReference type="Proteomes" id="UP000256964">
    <property type="component" value="Unassembled WGS sequence"/>
</dbReference>
<dbReference type="InterPro" id="IPR012965">
    <property type="entry name" value="Msb1/Mug8_dom"/>
</dbReference>
<feature type="compositionally biased region" description="Low complexity" evidence="1">
    <location>
        <begin position="1240"/>
        <end position="1250"/>
    </location>
</feature>
<feature type="compositionally biased region" description="Basic and acidic residues" evidence="1">
    <location>
        <begin position="51"/>
        <end position="66"/>
    </location>
</feature>
<dbReference type="STRING" id="139420.A0A371D0D5"/>
<dbReference type="InterPro" id="IPR008936">
    <property type="entry name" value="Rho_GTPase_activation_prot"/>
</dbReference>
<feature type="compositionally biased region" description="Low complexity" evidence="1">
    <location>
        <begin position="1107"/>
        <end position="1118"/>
    </location>
</feature>
<feature type="region of interest" description="Disordered" evidence="1">
    <location>
        <begin position="767"/>
        <end position="836"/>
    </location>
</feature>
<feature type="region of interest" description="Disordered" evidence="1">
    <location>
        <begin position="571"/>
        <end position="622"/>
    </location>
</feature>
<feature type="compositionally biased region" description="Acidic residues" evidence="1">
    <location>
        <begin position="1251"/>
        <end position="1263"/>
    </location>
</feature>
<proteinExistence type="predicted"/>
<feature type="compositionally biased region" description="Low complexity" evidence="1">
    <location>
        <begin position="533"/>
        <end position="545"/>
    </location>
</feature>
<feature type="region of interest" description="Disordered" evidence="1">
    <location>
        <begin position="488"/>
        <end position="553"/>
    </location>
</feature>
<feature type="compositionally biased region" description="Low complexity" evidence="1">
    <location>
        <begin position="1212"/>
        <end position="1224"/>
    </location>
</feature>
<feature type="compositionally biased region" description="Low complexity" evidence="1">
    <location>
        <begin position="905"/>
        <end position="916"/>
    </location>
</feature>
<dbReference type="Pfam" id="PF08101">
    <property type="entry name" value="Msb1-Mug8_dom"/>
    <property type="match status" value="1"/>
</dbReference>
<accession>A0A371D0D5</accession>
<gene>
    <name evidence="3" type="ORF">OH76DRAFT_1485790</name>
</gene>
<dbReference type="EMBL" id="KZ857431">
    <property type="protein sequence ID" value="RDX45997.1"/>
    <property type="molecule type" value="Genomic_DNA"/>
</dbReference>
<protein>
    <recommendedName>
        <fullName evidence="2">Meiotically up-regulated protein Msb1/Mug8 domain-containing protein</fullName>
    </recommendedName>
</protein>
<feature type="compositionally biased region" description="Basic and acidic residues" evidence="1">
    <location>
        <begin position="773"/>
        <end position="795"/>
    </location>
</feature>
<evidence type="ECO:0000313" key="3">
    <source>
        <dbReference type="EMBL" id="RDX45997.1"/>
    </source>
</evidence>
<feature type="region of interest" description="Disordered" evidence="1">
    <location>
        <begin position="1002"/>
        <end position="1295"/>
    </location>
</feature>
<evidence type="ECO:0000259" key="2">
    <source>
        <dbReference type="Pfam" id="PF08101"/>
    </source>
</evidence>
<feature type="compositionally biased region" description="Basic and acidic residues" evidence="1">
    <location>
        <begin position="802"/>
        <end position="813"/>
    </location>
</feature>
<feature type="compositionally biased region" description="Low complexity" evidence="1">
    <location>
        <begin position="1080"/>
        <end position="1092"/>
    </location>
</feature>
<feature type="compositionally biased region" description="Low complexity" evidence="1">
    <location>
        <begin position="1141"/>
        <end position="1166"/>
    </location>
</feature>
<feature type="compositionally biased region" description="Low complexity" evidence="1">
    <location>
        <begin position="1028"/>
        <end position="1041"/>
    </location>
</feature>
<feature type="domain" description="Meiotically up-regulated protein Msb1/Mug8" evidence="2">
    <location>
        <begin position="241"/>
        <end position="376"/>
    </location>
</feature>